<dbReference type="InterPro" id="IPR051681">
    <property type="entry name" value="Ser/Thr_Kinases-Pseudokinases"/>
</dbReference>
<dbReference type="OrthoDB" id="2146423at2759"/>
<dbReference type="SUPFAM" id="SSF56112">
    <property type="entry name" value="Protein kinase-like (PK-like)"/>
    <property type="match status" value="1"/>
</dbReference>
<dbReference type="InterPro" id="IPR000719">
    <property type="entry name" value="Prot_kinase_dom"/>
</dbReference>
<dbReference type="AlphaFoldDB" id="A0A9P6C265"/>
<dbReference type="EMBL" id="MU151266">
    <property type="protein sequence ID" value="KAF9446048.1"/>
    <property type="molecule type" value="Genomic_DNA"/>
</dbReference>
<dbReference type="InterPro" id="IPR001245">
    <property type="entry name" value="Ser-Thr/Tyr_kinase_cat_dom"/>
</dbReference>
<dbReference type="Proteomes" id="UP000807342">
    <property type="component" value="Unassembled WGS sequence"/>
</dbReference>
<keyword evidence="2" id="KW-0808">Transferase</keyword>
<dbReference type="InterPro" id="IPR011009">
    <property type="entry name" value="Kinase-like_dom_sf"/>
</dbReference>
<proteinExistence type="predicted"/>
<organism evidence="2 3">
    <name type="scientific">Macrolepiota fuliginosa MF-IS2</name>
    <dbReference type="NCBI Taxonomy" id="1400762"/>
    <lineage>
        <taxon>Eukaryota</taxon>
        <taxon>Fungi</taxon>
        <taxon>Dikarya</taxon>
        <taxon>Basidiomycota</taxon>
        <taxon>Agaricomycotina</taxon>
        <taxon>Agaricomycetes</taxon>
        <taxon>Agaricomycetidae</taxon>
        <taxon>Agaricales</taxon>
        <taxon>Agaricineae</taxon>
        <taxon>Agaricaceae</taxon>
        <taxon>Macrolepiota</taxon>
    </lineage>
</organism>
<sequence>MTRLYVQYALGQGSLIATSEEQTQQVLERLSNIIYTPLKRIALLKLRDSRAQMMIDWLSLVLQLDISDPWLRKNAKLTLFELCTVAAINPKCYFLNDVAVGSEPATEGFSGIHNGHLGGSSICVKVVHVFQHASDAVYPRDDIREIIGWGQLHHPNIVPLYGIFHSKLSPLASMVSPWMHNGNLEKYLIKHPDEPRPPLIFDISLGLQYLHEQGVIHGNVKGANVLVNDIGRACIADFGFYVLQVGRTITHTREVEMGYTIPWASPERIQGGSSADSTFMSDIWSFGCVCFEVLTGLMPFHKCSERIAIRSLLEGELPSGSDPAKVLAGIDDYLCDLMNSCWRRNPDDRPSCQEIVEILKSNGVTREPIEEDQEAKRFRENMRERATMSESDLAQVEGILRQLEAI</sequence>
<dbReference type="PANTHER" id="PTHR44329:SF214">
    <property type="entry name" value="PROTEIN KINASE DOMAIN-CONTAINING PROTEIN"/>
    <property type="match status" value="1"/>
</dbReference>
<dbReference type="PROSITE" id="PS50011">
    <property type="entry name" value="PROTEIN_KINASE_DOM"/>
    <property type="match status" value="1"/>
</dbReference>
<protein>
    <submittedName>
        <fullName evidence="2">Kinase-like protein</fullName>
    </submittedName>
</protein>
<dbReference type="GO" id="GO:0005524">
    <property type="term" value="F:ATP binding"/>
    <property type="evidence" value="ECO:0007669"/>
    <property type="project" value="InterPro"/>
</dbReference>
<dbReference type="Gene3D" id="1.10.510.10">
    <property type="entry name" value="Transferase(Phosphotransferase) domain 1"/>
    <property type="match status" value="1"/>
</dbReference>
<gene>
    <name evidence="2" type="ORF">P691DRAFT_230131</name>
</gene>
<evidence type="ECO:0000313" key="3">
    <source>
        <dbReference type="Proteomes" id="UP000807342"/>
    </source>
</evidence>
<dbReference type="PANTHER" id="PTHR44329">
    <property type="entry name" value="SERINE/THREONINE-PROTEIN KINASE TNNI3K-RELATED"/>
    <property type="match status" value="1"/>
</dbReference>
<dbReference type="Pfam" id="PF07714">
    <property type="entry name" value="PK_Tyr_Ser-Thr"/>
    <property type="match status" value="1"/>
</dbReference>
<comment type="caution">
    <text evidence="2">The sequence shown here is derived from an EMBL/GenBank/DDBJ whole genome shotgun (WGS) entry which is preliminary data.</text>
</comment>
<keyword evidence="2" id="KW-0418">Kinase</keyword>
<name>A0A9P6C265_9AGAR</name>
<accession>A0A9P6C265</accession>
<feature type="domain" description="Protein kinase" evidence="1">
    <location>
        <begin position="94"/>
        <end position="370"/>
    </location>
</feature>
<keyword evidence="3" id="KW-1185">Reference proteome</keyword>
<dbReference type="GO" id="GO:0004674">
    <property type="term" value="F:protein serine/threonine kinase activity"/>
    <property type="evidence" value="ECO:0007669"/>
    <property type="project" value="TreeGrafter"/>
</dbReference>
<evidence type="ECO:0000313" key="2">
    <source>
        <dbReference type="EMBL" id="KAF9446048.1"/>
    </source>
</evidence>
<reference evidence="2" key="1">
    <citation type="submission" date="2020-11" db="EMBL/GenBank/DDBJ databases">
        <authorList>
            <consortium name="DOE Joint Genome Institute"/>
            <person name="Ahrendt S."/>
            <person name="Riley R."/>
            <person name="Andreopoulos W."/>
            <person name="Labutti K."/>
            <person name="Pangilinan J."/>
            <person name="Ruiz-Duenas F.J."/>
            <person name="Barrasa J.M."/>
            <person name="Sanchez-Garcia M."/>
            <person name="Camarero S."/>
            <person name="Miyauchi S."/>
            <person name="Serrano A."/>
            <person name="Linde D."/>
            <person name="Babiker R."/>
            <person name="Drula E."/>
            <person name="Ayuso-Fernandez I."/>
            <person name="Pacheco R."/>
            <person name="Padilla G."/>
            <person name="Ferreira P."/>
            <person name="Barriuso J."/>
            <person name="Kellner H."/>
            <person name="Castanera R."/>
            <person name="Alfaro M."/>
            <person name="Ramirez L."/>
            <person name="Pisabarro A.G."/>
            <person name="Kuo A."/>
            <person name="Tritt A."/>
            <person name="Lipzen A."/>
            <person name="He G."/>
            <person name="Yan M."/>
            <person name="Ng V."/>
            <person name="Cullen D."/>
            <person name="Martin F."/>
            <person name="Rosso M.-N."/>
            <person name="Henrissat B."/>
            <person name="Hibbett D."/>
            <person name="Martinez A.T."/>
            <person name="Grigoriev I.V."/>
        </authorList>
    </citation>
    <scope>NUCLEOTIDE SEQUENCE</scope>
    <source>
        <strain evidence="2">MF-IS2</strain>
    </source>
</reference>
<evidence type="ECO:0000259" key="1">
    <source>
        <dbReference type="PROSITE" id="PS50011"/>
    </source>
</evidence>